<organism evidence="2 3">
    <name type="scientific">Arthrobacter flavus</name>
    <dbReference type="NCBI Taxonomy" id="95172"/>
    <lineage>
        <taxon>Bacteria</taxon>
        <taxon>Bacillati</taxon>
        <taxon>Actinomycetota</taxon>
        <taxon>Actinomycetes</taxon>
        <taxon>Micrococcales</taxon>
        <taxon>Micrococcaceae</taxon>
        <taxon>Arthrobacter</taxon>
    </lineage>
</organism>
<evidence type="ECO:0000256" key="1">
    <source>
        <dbReference type="SAM" id="MobiDB-lite"/>
    </source>
</evidence>
<proteinExistence type="predicted"/>
<dbReference type="RefSeq" id="WP_343881116.1">
    <property type="nucleotide sequence ID" value="NZ_BAAAIJ010000053.1"/>
</dbReference>
<comment type="caution">
    <text evidence="2">The sequence shown here is derived from an EMBL/GenBank/DDBJ whole genome shotgun (WGS) entry which is preliminary data.</text>
</comment>
<protein>
    <submittedName>
        <fullName evidence="2">Uncharacterized protein</fullName>
    </submittedName>
</protein>
<accession>A0ABW4Q9S9</accession>
<gene>
    <name evidence="2" type="ORF">ACFSFX_12905</name>
</gene>
<evidence type="ECO:0000313" key="2">
    <source>
        <dbReference type="EMBL" id="MFD1847490.1"/>
    </source>
</evidence>
<name>A0ABW4Q9S9_9MICC</name>
<keyword evidence="3" id="KW-1185">Reference proteome</keyword>
<evidence type="ECO:0000313" key="3">
    <source>
        <dbReference type="Proteomes" id="UP001597307"/>
    </source>
</evidence>
<sequence length="225" mass="25428">MLQQPGRALDLAGATKGGQQLFFANMSFQRRRAPRLTPEQRAPWNRRDKNNLPFQHGTGFTAEAGVQSTLFDMAPDPKVIAARVRLEDSDLTRYCAAIVREHAERAGWSKRQRNDVIRSLRLLQILRPTPTAKIRATDVLQLRQYSGNVISTIDVLAAAGLLIEDRPTRLERYFAAKTSTLPPVMKDQLEVWLQALTEGARQAPRQIPRDSQTITVHILGWLVKK</sequence>
<dbReference type="EMBL" id="JBHUGA010000055">
    <property type="protein sequence ID" value="MFD1847490.1"/>
    <property type="molecule type" value="Genomic_DNA"/>
</dbReference>
<reference evidence="3" key="1">
    <citation type="journal article" date="2019" name="Int. J. Syst. Evol. Microbiol.">
        <title>The Global Catalogue of Microorganisms (GCM) 10K type strain sequencing project: providing services to taxonomists for standard genome sequencing and annotation.</title>
        <authorList>
            <consortium name="The Broad Institute Genomics Platform"/>
            <consortium name="The Broad Institute Genome Sequencing Center for Infectious Disease"/>
            <person name="Wu L."/>
            <person name="Ma J."/>
        </authorList>
    </citation>
    <scope>NUCLEOTIDE SEQUENCE [LARGE SCALE GENOMIC DNA]</scope>
    <source>
        <strain evidence="3">JCM 11496</strain>
    </source>
</reference>
<dbReference type="Proteomes" id="UP001597307">
    <property type="component" value="Unassembled WGS sequence"/>
</dbReference>
<feature type="region of interest" description="Disordered" evidence="1">
    <location>
        <begin position="33"/>
        <end position="54"/>
    </location>
</feature>